<dbReference type="InterPro" id="IPR050901">
    <property type="entry name" value="BP-dep_ABC_trans_perm"/>
</dbReference>
<dbReference type="InterPro" id="IPR000515">
    <property type="entry name" value="MetI-like"/>
</dbReference>
<protein>
    <submittedName>
        <fullName evidence="9">Unannotated protein</fullName>
    </submittedName>
</protein>
<keyword evidence="5 7" id="KW-1133">Transmembrane helix</keyword>
<feature type="transmembrane region" description="Helical" evidence="7">
    <location>
        <begin position="246"/>
        <end position="263"/>
    </location>
</feature>
<evidence type="ECO:0000313" key="9">
    <source>
        <dbReference type="EMBL" id="CAB4565813.1"/>
    </source>
</evidence>
<dbReference type="EMBL" id="CAEZTM010000012">
    <property type="protein sequence ID" value="CAB4565813.1"/>
    <property type="molecule type" value="Genomic_DNA"/>
</dbReference>
<evidence type="ECO:0000256" key="6">
    <source>
        <dbReference type="ARBA" id="ARBA00023136"/>
    </source>
</evidence>
<dbReference type="PANTHER" id="PTHR32243:SF18">
    <property type="entry name" value="INNER MEMBRANE ABC TRANSPORTER PERMEASE PROTEIN YCJP"/>
    <property type="match status" value="1"/>
</dbReference>
<reference evidence="9" key="1">
    <citation type="submission" date="2020-05" db="EMBL/GenBank/DDBJ databases">
        <authorList>
            <person name="Chiriac C."/>
            <person name="Salcher M."/>
            <person name="Ghai R."/>
            <person name="Kavagutti S V."/>
        </authorList>
    </citation>
    <scope>NUCLEOTIDE SEQUENCE</scope>
</reference>
<keyword evidence="2" id="KW-0813">Transport</keyword>
<accession>A0A6J6DUG7</accession>
<keyword evidence="3" id="KW-1003">Cell membrane</keyword>
<evidence type="ECO:0000256" key="2">
    <source>
        <dbReference type="ARBA" id="ARBA00022448"/>
    </source>
</evidence>
<dbReference type="PANTHER" id="PTHR32243">
    <property type="entry name" value="MALTOSE TRANSPORT SYSTEM PERMEASE-RELATED"/>
    <property type="match status" value="1"/>
</dbReference>
<evidence type="ECO:0000313" key="10">
    <source>
        <dbReference type="EMBL" id="CAB4637269.1"/>
    </source>
</evidence>
<evidence type="ECO:0000256" key="3">
    <source>
        <dbReference type="ARBA" id="ARBA00022475"/>
    </source>
</evidence>
<name>A0A6J6DUG7_9ZZZZ</name>
<gene>
    <name evidence="9" type="ORF">UFOPK1684_00414</name>
    <name evidence="10" type="ORF">UFOPK2158_00272</name>
</gene>
<feature type="transmembrane region" description="Helical" evidence="7">
    <location>
        <begin position="103"/>
        <end position="131"/>
    </location>
</feature>
<evidence type="ECO:0000259" key="8">
    <source>
        <dbReference type="PROSITE" id="PS50928"/>
    </source>
</evidence>
<evidence type="ECO:0000256" key="4">
    <source>
        <dbReference type="ARBA" id="ARBA00022692"/>
    </source>
</evidence>
<keyword evidence="6 7" id="KW-0472">Membrane</keyword>
<dbReference type="GO" id="GO:0005886">
    <property type="term" value="C:plasma membrane"/>
    <property type="evidence" value="ECO:0007669"/>
    <property type="project" value="UniProtKB-SubCell"/>
</dbReference>
<feature type="domain" description="ABC transmembrane type-1" evidence="8">
    <location>
        <begin position="72"/>
        <end position="263"/>
    </location>
</feature>
<feature type="transmembrane region" description="Helical" evidence="7">
    <location>
        <begin position="143"/>
        <end position="163"/>
    </location>
</feature>
<proteinExistence type="predicted"/>
<comment type="subcellular location">
    <subcellularLocation>
        <location evidence="1">Cell membrane</location>
        <topology evidence="1">Multi-pass membrane protein</topology>
    </subcellularLocation>
</comment>
<feature type="transmembrane region" description="Helical" evidence="7">
    <location>
        <begin position="76"/>
        <end position="97"/>
    </location>
</feature>
<dbReference type="Pfam" id="PF00528">
    <property type="entry name" value="BPD_transp_1"/>
    <property type="match status" value="1"/>
</dbReference>
<sequence>MTRGNRRSRPGIASYLVATLMILLYGSPLLFLLLGSGQPANTLPKVSPGSIEGFSITNYVNYFVEYGNAGSLWNSFLIAFGTTALIMVLALPAAYWLSRLSSLWSSILLLIIVFLQMLPMASVVIPLYKVLAIWGLLGDRPGVIIALAGTLLPWVLLLLSPYFRAVPRELNEASAVDGAGGFRQFWSVVLPLTRNGAITIGLLTFMICWGDFIYSVNFLGKSSMYPASAAILGYVTAYSVDWPGLMAASVITALPILIIFLIFQKRLIAGLSAGAVKG</sequence>
<keyword evidence="4 7" id="KW-0812">Transmembrane</keyword>
<dbReference type="SUPFAM" id="SSF161098">
    <property type="entry name" value="MetI-like"/>
    <property type="match status" value="1"/>
</dbReference>
<dbReference type="AlphaFoldDB" id="A0A6J6DUG7"/>
<dbReference type="EMBL" id="CAEZVY010000017">
    <property type="protein sequence ID" value="CAB4637269.1"/>
    <property type="molecule type" value="Genomic_DNA"/>
</dbReference>
<feature type="transmembrane region" description="Helical" evidence="7">
    <location>
        <begin position="12"/>
        <end position="34"/>
    </location>
</feature>
<dbReference type="PROSITE" id="PS50928">
    <property type="entry name" value="ABC_TM1"/>
    <property type="match status" value="1"/>
</dbReference>
<evidence type="ECO:0000256" key="7">
    <source>
        <dbReference type="SAM" id="Phobius"/>
    </source>
</evidence>
<evidence type="ECO:0000256" key="5">
    <source>
        <dbReference type="ARBA" id="ARBA00022989"/>
    </source>
</evidence>
<organism evidence="9">
    <name type="scientific">freshwater metagenome</name>
    <dbReference type="NCBI Taxonomy" id="449393"/>
    <lineage>
        <taxon>unclassified sequences</taxon>
        <taxon>metagenomes</taxon>
        <taxon>ecological metagenomes</taxon>
    </lineage>
</organism>
<dbReference type="CDD" id="cd06261">
    <property type="entry name" value="TM_PBP2"/>
    <property type="match status" value="1"/>
</dbReference>
<dbReference type="GO" id="GO:0055085">
    <property type="term" value="P:transmembrane transport"/>
    <property type="evidence" value="ECO:0007669"/>
    <property type="project" value="InterPro"/>
</dbReference>
<dbReference type="Gene3D" id="1.10.3720.10">
    <property type="entry name" value="MetI-like"/>
    <property type="match status" value="1"/>
</dbReference>
<evidence type="ECO:0000256" key="1">
    <source>
        <dbReference type="ARBA" id="ARBA00004651"/>
    </source>
</evidence>
<feature type="transmembrane region" description="Helical" evidence="7">
    <location>
        <begin position="196"/>
        <end position="216"/>
    </location>
</feature>
<dbReference type="InterPro" id="IPR035906">
    <property type="entry name" value="MetI-like_sf"/>
</dbReference>